<dbReference type="CDD" id="cd03692">
    <property type="entry name" value="mtIF2_IVc"/>
    <property type="match status" value="1"/>
</dbReference>
<dbReference type="PANTHER" id="PTHR43381:SF5">
    <property type="entry name" value="TR-TYPE G DOMAIN-CONTAINING PROTEIN"/>
    <property type="match status" value="1"/>
</dbReference>
<dbReference type="InterPro" id="IPR009000">
    <property type="entry name" value="Transl_B-barrel_sf"/>
</dbReference>
<dbReference type="EMBL" id="CAJVPL010002604">
    <property type="protein sequence ID" value="CAG8615142.1"/>
    <property type="molecule type" value="Genomic_DNA"/>
</dbReference>
<sequence length="335" mass="37342">MENILLFADFKANPSRPAQGVVIDSYMNSQTGSRINELLVQDGQLKENDIIFLNGKFSKVKMMLSIHGKSEKIAVVCPSDIARVIGLNIQAELGDRFLVINNEKTIVSIENELANYWEKKKKSIIPPPSEKKNVNLVLMADSQNSLEALIELIKKKTIPNFNFSIIYTTVGNLNSFALDLTKITSSVVLTFGCHLSQTHIIKTLKENSIPFFSSKIIYEIGEKLDEIINNQQEVEEVEEIVGTAVVKVVFEFSKGNIAGCQVVSGKISRNKRVCVLRGKEENKVFVGEIKSLESNKIEKNEISSGQECGIVLKGFDKFQEGDKIVAFQLVKKNVV</sequence>
<accession>A0A9N9CUT0</accession>
<dbReference type="GO" id="GO:0005737">
    <property type="term" value="C:cytoplasm"/>
    <property type="evidence" value="ECO:0007669"/>
    <property type="project" value="TreeGrafter"/>
</dbReference>
<dbReference type="Pfam" id="PF11987">
    <property type="entry name" value="IF-2"/>
    <property type="match status" value="1"/>
</dbReference>
<keyword evidence="1" id="KW-0547">Nucleotide-binding</keyword>
<dbReference type="InterPro" id="IPR015760">
    <property type="entry name" value="TIF_IF2"/>
</dbReference>
<dbReference type="SUPFAM" id="SSF52156">
    <property type="entry name" value="Initiation factor IF2/eIF5b, domain 3"/>
    <property type="match status" value="1"/>
</dbReference>
<dbReference type="InterPro" id="IPR036925">
    <property type="entry name" value="TIF_IF2_dom3_sf"/>
</dbReference>
<dbReference type="InterPro" id="IPR023115">
    <property type="entry name" value="TIF_IF2_dom3"/>
</dbReference>
<dbReference type="Pfam" id="PF22042">
    <property type="entry name" value="EF-G_D2"/>
    <property type="match status" value="1"/>
</dbReference>
<evidence type="ECO:0000256" key="1">
    <source>
        <dbReference type="ARBA" id="ARBA00022741"/>
    </source>
</evidence>
<dbReference type="GO" id="GO:0005525">
    <property type="term" value="F:GTP binding"/>
    <property type="evidence" value="ECO:0007669"/>
    <property type="project" value="UniProtKB-KW"/>
</dbReference>
<feature type="domain" description="Elongation factor G-like" evidence="4">
    <location>
        <begin position="17"/>
        <end position="99"/>
    </location>
</feature>
<evidence type="ECO:0000313" key="5">
    <source>
        <dbReference type="EMBL" id="CAG8615142.1"/>
    </source>
</evidence>
<dbReference type="SUPFAM" id="SSF50447">
    <property type="entry name" value="Translation proteins"/>
    <property type="match status" value="2"/>
</dbReference>
<evidence type="ECO:0000256" key="2">
    <source>
        <dbReference type="ARBA" id="ARBA00023134"/>
    </source>
</evidence>
<reference evidence="5" key="1">
    <citation type="submission" date="2021-06" db="EMBL/GenBank/DDBJ databases">
        <authorList>
            <person name="Kallberg Y."/>
            <person name="Tangrot J."/>
            <person name="Rosling A."/>
        </authorList>
    </citation>
    <scope>NUCLEOTIDE SEQUENCE</scope>
    <source>
        <strain evidence="5">MT106</strain>
    </source>
</reference>
<name>A0A9N9CUT0_9GLOM</name>
<comment type="caution">
    <text evidence="5">The sequence shown here is derived from an EMBL/GenBank/DDBJ whole genome shotgun (WGS) entry which is preliminary data.</text>
</comment>
<dbReference type="Gene3D" id="3.40.50.10050">
    <property type="entry name" value="Translation initiation factor IF- 2, domain 3"/>
    <property type="match status" value="1"/>
</dbReference>
<proteinExistence type="predicted"/>
<evidence type="ECO:0000313" key="6">
    <source>
        <dbReference type="Proteomes" id="UP000789831"/>
    </source>
</evidence>
<organism evidence="5 6">
    <name type="scientific">Ambispora gerdemannii</name>
    <dbReference type="NCBI Taxonomy" id="144530"/>
    <lineage>
        <taxon>Eukaryota</taxon>
        <taxon>Fungi</taxon>
        <taxon>Fungi incertae sedis</taxon>
        <taxon>Mucoromycota</taxon>
        <taxon>Glomeromycotina</taxon>
        <taxon>Glomeromycetes</taxon>
        <taxon>Archaeosporales</taxon>
        <taxon>Ambisporaceae</taxon>
        <taxon>Ambispora</taxon>
    </lineage>
</organism>
<protein>
    <submittedName>
        <fullName evidence="5">8064_t:CDS:1</fullName>
    </submittedName>
</protein>
<dbReference type="Proteomes" id="UP000789831">
    <property type="component" value="Unassembled WGS sequence"/>
</dbReference>
<dbReference type="OrthoDB" id="2425258at2759"/>
<keyword evidence="2" id="KW-0342">GTP-binding</keyword>
<feature type="domain" description="Translation initiation factor IF- 2" evidence="3">
    <location>
        <begin position="129"/>
        <end position="223"/>
    </location>
</feature>
<gene>
    <name evidence="5" type="ORF">AGERDE_LOCUS9793</name>
</gene>
<dbReference type="InterPro" id="IPR053905">
    <property type="entry name" value="EF-G-like_DII"/>
</dbReference>
<dbReference type="GO" id="GO:0003743">
    <property type="term" value="F:translation initiation factor activity"/>
    <property type="evidence" value="ECO:0007669"/>
    <property type="project" value="TreeGrafter"/>
</dbReference>
<dbReference type="AlphaFoldDB" id="A0A9N9CUT0"/>
<dbReference type="FunFam" id="2.40.30.10:FF:000008">
    <property type="entry name" value="Translation initiation factor IF-2"/>
    <property type="match status" value="1"/>
</dbReference>
<keyword evidence="6" id="KW-1185">Reference proteome</keyword>
<evidence type="ECO:0000259" key="4">
    <source>
        <dbReference type="Pfam" id="PF22042"/>
    </source>
</evidence>
<dbReference type="PANTHER" id="PTHR43381">
    <property type="entry name" value="TRANSLATION INITIATION FACTOR IF-2-RELATED"/>
    <property type="match status" value="1"/>
</dbReference>
<evidence type="ECO:0000259" key="3">
    <source>
        <dbReference type="Pfam" id="PF11987"/>
    </source>
</evidence>
<dbReference type="Gene3D" id="2.40.30.10">
    <property type="entry name" value="Translation factors"/>
    <property type="match status" value="2"/>
</dbReference>